<dbReference type="Proteomes" id="UP001221838">
    <property type="component" value="Unassembled WGS sequence"/>
</dbReference>
<gene>
    <name evidence="1" type="ORF">POL68_34580</name>
</gene>
<protein>
    <submittedName>
        <fullName evidence="1">Uncharacterized protein</fullName>
    </submittedName>
</protein>
<dbReference type="EMBL" id="JAQNDM010000002">
    <property type="protein sequence ID" value="MDC0713644.1"/>
    <property type="molecule type" value="Genomic_DNA"/>
</dbReference>
<keyword evidence="2" id="KW-1185">Reference proteome</keyword>
<organism evidence="1 2">
    <name type="scientific">Stigmatella ashevillensis</name>
    <dbReference type="NCBI Taxonomy" id="2995309"/>
    <lineage>
        <taxon>Bacteria</taxon>
        <taxon>Pseudomonadati</taxon>
        <taxon>Myxococcota</taxon>
        <taxon>Myxococcia</taxon>
        <taxon>Myxococcales</taxon>
        <taxon>Cystobacterineae</taxon>
        <taxon>Archangiaceae</taxon>
        <taxon>Stigmatella</taxon>
    </lineage>
</organism>
<proteinExistence type="predicted"/>
<name>A0ABT5DJA4_9BACT</name>
<dbReference type="RefSeq" id="WP_272144004.1">
    <property type="nucleotide sequence ID" value="NZ_JAQNDM010000002.1"/>
</dbReference>
<accession>A0ABT5DJA4</accession>
<sequence>MPPTCAADGKATYVTVGCTPNTAPPYFIGEGCPAPVPVQVTRMNDIDQTAQTVNQLMQHNIGTNYPGSVWQNYTSDFSFVFTLARGLPPSPVQRSGKLTAKQKAAVAHTATMRRILR</sequence>
<evidence type="ECO:0000313" key="2">
    <source>
        <dbReference type="Proteomes" id="UP001221838"/>
    </source>
</evidence>
<evidence type="ECO:0000313" key="1">
    <source>
        <dbReference type="EMBL" id="MDC0713644.1"/>
    </source>
</evidence>
<comment type="caution">
    <text evidence="1">The sequence shown here is derived from an EMBL/GenBank/DDBJ whole genome shotgun (WGS) entry which is preliminary data.</text>
</comment>
<reference evidence="1 2" key="1">
    <citation type="submission" date="2022-11" db="EMBL/GenBank/DDBJ databases">
        <title>Minimal conservation of predation-associated metabolite biosynthetic gene clusters underscores biosynthetic potential of Myxococcota including descriptions for ten novel species: Archangium lansinium sp. nov., Myxococcus landrumus sp. nov., Nannocystis bai.</title>
        <authorList>
            <person name="Ahearne A."/>
            <person name="Stevens C."/>
            <person name="Dowd S."/>
        </authorList>
    </citation>
    <scope>NUCLEOTIDE SEQUENCE [LARGE SCALE GENOMIC DNA]</scope>
    <source>
        <strain evidence="1 2">NCWAL01</strain>
    </source>
</reference>